<dbReference type="STRING" id="3818.A0A445BX79"/>
<dbReference type="InterPro" id="IPR036965">
    <property type="entry name" value="Terpene_synth_N_sf"/>
</dbReference>
<keyword evidence="8" id="KW-0808">Transferase</keyword>
<comment type="caution">
    <text evidence="20">The sequence shown here is derived from an EMBL/GenBank/DDBJ whole genome shotgun (WGS) entry which is preliminary data.</text>
</comment>
<gene>
    <name evidence="20" type="ORF">Ahy_A08g039680</name>
</gene>
<evidence type="ECO:0000256" key="17">
    <source>
        <dbReference type="ARBA" id="ARBA00058567"/>
    </source>
</evidence>
<keyword evidence="15" id="KW-0326">Glycosidase</keyword>
<keyword evidence="13" id="KW-1015">Disulfide bond</keyword>
<keyword evidence="5" id="KW-0134">Cell wall</keyword>
<feature type="transmembrane region" description="Helical" evidence="18">
    <location>
        <begin position="646"/>
        <end position="665"/>
    </location>
</feature>
<evidence type="ECO:0000256" key="14">
    <source>
        <dbReference type="ARBA" id="ARBA00023239"/>
    </source>
</evidence>
<evidence type="ECO:0000256" key="11">
    <source>
        <dbReference type="ARBA" id="ARBA00022801"/>
    </source>
</evidence>
<dbReference type="PROSITE" id="PS51762">
    <property type="entry name" value="GH16_2"/>
    <property type="match status" value="1"/>
</dbReference>
<evidence type="ECO:0000313" key="20">
    <source>
        <dbReference type="EMBL" id="RYR43252.1"/>
    </source>
</evidence>
<keyword evidence="6" id="KW-0052">Apoplast</keyword>
<dbReference type="GO" id="GO:0000287">
    <property type="term" value="F:magnesium ion binding"/>
    <property type="evidence" value="ECO:0007669"/>
    <property type="project" value="InterPro"/>
</dbReference>
<organism evidence="20 21">
    <name type="scientific">Arachis hypogaea</name>
    <name type="common">Peanut</name>
    <dbReference type="NCBI Taxonomy" id="3818"/>
    <lineage>
        <taxon>Eukaryota</taxon>
        <taxon>Viridiplantae</taxon>
        <taxon>Streptophyta</taxon>
        <taxon>Embryophyta</taxon>
        <taxon>Tracheophyta</taxon>
        <taxon>Spermatophyta</taxon>
        <taxon>Magnoliopsida</taxon>
        <taxon>eudicotyledons</taxon>
        <taxon>Gunneridae</taxon>
        <taxon>Pentapetalae</taxon>
        <taxon>rosids</taxon>
        <taxon>fabids</taxon>
        <taxon>Fabales</taxon>
        <taxon>Fabaceae</taxon>
        <taxon>Papilionoideae</taxon>
        <taxon>50 kb inversion clade</taxon>
        <taxon>dalbergioids sensu lato</taxon>
        <taxon>Dalbergieae</taxon>
        <taxon>Pterocarpus clade</taxon>
        <taxon>Arachis</taxon>
    </lineage>
</organism>
<dbReference type="InterPro" id="IPR044814">
    <property type="entry name" value="Terpene_cyclase_plant_C1"/>
</dbReference>
<dbReference type="SUPFAM" id="SSF49899">
    <property type="entry name" value="Concanavalin A-like lectins/glucanases"/>
    <property type="match status" value="1"/>
</dbReference>
<evidence type="ECO:0000256" key="1">
    <source>
        <dbReference type="ARBA" id="ARBA00001946"/>
    </source>
</evidence>
<dbReference type="InterPro" id="IPR008949">
    <property type="entry name" value="Isoprenoid_synthase_dom_sf"/>
</dbReference>
<dbReference type="PANTHER" id="PTHR31225:SF137">
    <property type="entry name" value="TERPENE SYNTHASE 11-RELATED"/>
    <property type="match status" value="1"/>
</dbReference>
<dbReference type="Pfam" id="PF01397">
    <property type="entry name" value="Terpene_synth"/>
    <property type="match status" value="1"/>
</dbReference>
<dbReference type="Pfam" id="PF06955">
    <property type="entry name" value="XET_C"/>
    <property type="match status" value="1"/>
</dbReference>
<dbReference type="InterPro" id="IPR016455">
    <property type="entry name" value="XTH"/>
</dbReference>
<evidence type="ECO:0000256" key="18">
    <source>
        <dbReference type="SAM" id="Phobius"/>
    </source>
</evidence>
<dbReference type="Pfam" id="PF00722">
    <property type="entry name" value="Glyco_hydro_16"/>
    <property type="match status" value="1"/>
</dbReference>
<evidence type="ECO:0000256" key="16">
    <source>
        <dbReference type="ARBA" id="ARBA00034022"/>
    </source>
</evidence>
<feature type="transmembrane region" description="Helical" evidence="18">
    <location>
        <begin position="615"/>
        <end position="634"/>
    </location>
</feature>
<keyword evidence="18" id="KW-0472">Membrane</keyword>
<dbReference type="SFLD" id="SFLDS00005">
    <property type="entry name" value="Isoprenoid_Synthase_Type_I"/>
    <property type="match status" value="1"/>
</dbReference>
<dbReference type="InterPro" id="IPR010713">
    <property type="entry name" value="XET_C"/>
</dbReference>
<comment type="catalytic activity">
    <reaction evidence="16">
        <text>breaks a beta-(1-&gt;4) bond in the backbone of a xyloglucan and transfers the xyloglucanyl segment on to O-4 of the non-reducing terminal glucose residue of an acceptor, which can be a xyloglucan or an oligosaccharide of xyloglucan.</text>
        <dbReference type="EC" id="2.4.1.207"/>
    </reaction>
</comment>
<dbReference type="FunFam" id="2.60.120.200:FF:000025">
    <property type="entry name" value="Xyloglucan endotransglucosylase/hydrolase"/>
    <property type="match status" value="1"/>
</dbReference>
<dbReference type="CDD" id="cd00684">
    <property type="entry name" value="Terpene_cyclase_plant_C1"/>
    <property type="match status" value="1"/>
</dbReference>
<dbReference type="CDD" id="cd02176">
    <property type="entry name" value="GH16_XET"/>
    <property type="match status" value="1"/>
</dbReference>
<dbReference type="GO" id="GO:0048046">
    <property type="term" value="C:apoplast"/>
    <property type="evidence" value="ECO:0007669"/>
    <property type="project" value="UniProtKB-SubCell"/>
</dbReference>
<evidence type="ECO:0000256" key="4">
    <source>
        <dbReference type="ARBA" id="ARBA00012152"/>
    </source>
</evidence>
<comment type="function">
    <text evidence="17">Catalyzes xyloglucan endohydrolysis (XEH) and/or endotransglycosylation (XET). Cleaves and religates xyloglucan polymers, an essential constituent of the primary cell wall, and thereby participates in cell wall construction of growing tissues.</text>
</comment>
<dbReference type="InterPro" id="IPR001906">
    <property type="entry name" value="Terpene_synth_N"/>
</dbReference>
<dbReference type="InterPro" id="IPR005630">
    <property type="entry name" value="Terpene_synthase_metal-bd"/>
</dbReference>
<proteinExistence type="predicted"/>
<keyword evidence="9" id="KW-0479">Metal-binding</keyword>
<dbReference type="GO" id="GO:0010333">
    <property type="term" value="F:terpene synthase activity"/>
    <property type="evidence" value="ECO:0007669"/>
    <property type="project" value="InterPro"/>
</dbReference>
<evidence type="ECO:0000313" key="21">
    <source>
        <dbReference type="Proteomes" id="UP000289738"/>
    </source>
</evidence>
<dbReference type="GO" id="GO:0016102">
    <property type="term" value="P:diterpenoid biosynthetic process"/>
    <property type="evidence" value="ECO:0007669"/>
    <property type="project" value="InterPro"/>
</dbReference>
<evidence type="ECO:0000256" key="13">
    <source>
        <dbReference type="ARBA" id="ARBA00023157"/>
    </source>
</evidence>
<evidence type="ECO:0000256" key="12">
    <source>
        <dbReference type="ARBA" id="ARBA00022842"/>
    </source>
</evidence>
<dbReference type="InterPro" id="IPR050148">
    <property type="entry name" value="Terpene_synthase-like"/>
</dbReference>
<evidence type="ECO:0000256" key="10">
    <source>
        <dbReference type="ARBA" id="ARBA00022729"/>
    </source>
</evidence>
<keyword evidence="18" id="KW-0812">Transmembrane</keyword>
<dbReference type="InterPro" id="IPR034741">
    <property type="entry name" value="Terpene_cyclase-like_1_C"/>
</dbReference>
<dbReference type="EC" id="2.4.1.207" evidence="4"/>
<dbReference type="Proteomes" id="UP000289738">
    <property type="component" value="Chromosome A08"/>
</dbReference>
<evidence type="ECO:0000259" key="19">
    <source>
        <dbReference type="PROSITE" id="PS51762"/>
    </source>
</evidence>
<evidence type="ECO:0000256" key="6">
    <source>
        <dbReference type="ARBA" id="ARBA00022523"/>
    </source>
</evidence>
<dbReference type="AlphaFoldDB" id="A0A445BX79"/>
<dbReference type="SFLD" id="SFLDG01019">
    <property type="entry name" value="Terpene_Cyclase_Like_1_C_Termi"/>
    <property type="match status" value="1"/>
</dbReference>
<protein>
    <recommendedName>
        <fullName evidence="4">xyloglucan:xyloglucosyl transferase</fullName>
        <ecNumber evidence="4">2.4.1.207</ecNumber>
    </recommendedName>
</protein>
<keyword evidence="12" id="KW-0460">Magnesium</keyword>
<dbReference type="InterPro" id="IPR000757">
    <property type="entry name" value="Beta-glucanase-like"/>
</dbReference>
<comment type="subcellular location">
    <subcellularLocation>
        <location evidence="2">Secreted</location>
        <location evidence="2">Cell wall</location>
    </subcellularLocation>
    <subcellularLocation>
        <location evidence="3">Secreted</location>
        <location evidence="3">Extracellular space</location>
        <location evidence="3">Apoplast</location>
    </subcellularLocation>
</comment>
<dbReference type="Gene3D" id="1.10.600.10">
    <property type="entry name" value="Farnesyl Diphosphate Synthase"/>
    <property type="match status" value="1"/>
</dbReference>
<dbReference type="EMBL" id="SDMP01000008">
    <property type="protein sequence ID" value="RYR43252.1"/>
    <property type="molecule type" value="Genomic_DNA"/>
</dbReference>
<reference evidence="20 21" key="1">
    <citation type="submission" date="2019-01" db="EMBL/GenBank/DDBJ databases">
        <title>Sequencing of cultivated peanut Arachis hypogaea provides insights into genome evolution and oil improvement.</title>
        <authorList>
            <person name="Chen X."/>
        </authorList>
    </citation>
    <scope>NUCLEOTIDE SEQUENCE [LARGE SCALE GENOMIC DNA]</scope>
    <source>
        <strain evidence="21">cv. Fuhuasheng</strain>
        <tissue evidence="20">Leaves</tissue>
    </source>
</reference>
<dbReference type="GO" id="GO:0042546">
    <property type="term" value="P:cell wall biogenesis"/>
    <property type="evidence" value="ECO:0007669"/>
    <property type="project" value="InterPro"/>
</dbReference>
<dbReference type="SUPFAM" id="SSF48576">
    <property type="entry name" value="Terpenoid synthases"/>
    <property type="match status" value="1"/>
</dbReference>
<evidence type="ECO:0000256" key="15">
    <source>
        <dbReference type="ARBA" id="ARBA00023295"/>
    </source>
</evidence>
<evidence type="ECO:0000256" key="8">
    <source>
        <dbReference type="ARBA" id="ARBA00022679"/>
    </source>
</evidence>
<evidence type="ECO:0000256" key="2">
    <source>
        <dbReference type="ARBA" id="ARBA00004191"/>
    </source>
</evidence>
<name>A0A445BX79_ARAHY</name>
<accession>A0A445BX79</accession>
<evidence type="ECO:0000256" key="3">
    <source>
        <dbReference type="ARBA" id="ARBA00004271"/>
    </source>
</evidence>
<keyword evidence="11" id="KW-0378">Hydrolase</keyword>
<evidence type="ECO:0000256" key="7">
    <source>
        <dbReference type="ARBA" id="ARBA00022525"/>
    </source>
</evidence>
<dbReference type="Pfam" id="PF03936">
    <property type="entry name" value="Terpene_synth_C"/>
    <property type="match status" value="1"/>
</dbReference>
<dbReference type="SUPFAM" id="SSF48239">
    <property type="entry name" value="Terpenoid cyclases/Protein prenyltransferases"/>
    <property type="match status" value="1"/>
</dbReference>
<comment type="cofactor">
    <cofactor evidence="1">
        <name>Mg(2+)</name>
        <dbReference type="ChEBI" id="CHEBI:18420"/>
    </cofactor>
</comment>
<keyword evidence="10" id="KW-0732">Signal</keyword>
<dbReference type="InterPro" id="IPR008930">
    <property type="entry name" value="Terpenoid_cyclase/PrenylTrfase"/>
</dbReference>
<dbReference type="GO" id="GO:0016762">
    <property type="term" value="F:xyloglucan:xyloglucosyl transferase activity"/>
    <property type="evidence" value="ECO:0007669"/>
    <property type="project" value="UniProtKB-EC"/>
</dbReference>
<evidence type="ECO:0000256" key="5">
    <source>
        <dbReference type="ARBA" id="ARBA00022512"/>
    </source>
</evidence>
<dbReference type="GO" id="GO:0004553">
    <property type="term" value="F:hydrolase activity, hydrolyzing O-glycosyl compounds"/>
    <property type="evidence" value="ECO:0007669"/>
    <property type="project" value="InterPro"/>
</dbReference>
<dbReference type="Gene3D" id="2.60.120.200">
    <property type="match status" value="1"/>
</dbReference>
<feature type="domain" description="GH16" evidence="19">
    <location>
        <begin position="599"/>
        <end position="851"/>
    </location>
</feature>
<keyword evidence="14" id="KW-0456">Lyase</keyword>
<dbReference type="InterPro" id="IPR013320">
    <property type="entry name" value="ConA-like_dom_sf"/>
</dbReference>
<keyword evidence="21" id="KW-1185">Reference proteome</keyword>
<keyword evidence="18" id="KW-1133">Transmembrane helix</keyword>
<dbReference type="FunFam" id="1.10.600.10:FF:000007">
    <property type="entry name" value="Isoprene synthase, chloroplastic"/>
    <property type="match status" value="1"/>
</dbReference>
<evidence type="ECO:0000256" key="9">
    <source>
        <dbReference type="ARBA" id="ARBA00022723"/>
    </source>
</evidence>
<dbReference type="PANTHER" id="PTHR31225">
    <property type="entry name" value="OS04G0344100 PROTEIN-RELATED"/>
    <property type="match status" value="1"/>
</dbReference>
<dbReference type="GO" id="GO:0010411">
    <property type="term" value="P:xyloglucan metabolic process"/>
    <property type="evidence" value="ECO:0007669"/>
    <property type="project" value="InterPro"/>
</dbReference>
<keyword evidence="7" id="KW-0964">Secreted</keyword>
<sequence>MARAPYELESDNRWLGGWAPETLLGGLEAARSDVARSWVGSRNADGWTAGGEIKWLLLYKLELLRFQAQFIILDTIPCIHHGTCRYKHLKAKGPLCLVKNYPSIPFFFVECLESNDRKKSLEQVKKEGQEALLKKSSDPVGTMKIIDSIQELGIGHHFEEEINALLGKICHWDASQDLFATSLQFRLLRHNGWTTFPENFNKFLDKSGNFKESLSRDIGGMLSLYEASFLGAEGEGVLQQAMDFSRGHLHQSIPHMAPELGRQVSRALRLPRHLQMERLEAKNYMDQYSRTTTKIPALLELAKLDYDMLQSLYKRELGEITRWWKELGLIESLGFARDRPSECFLWTVGIFPEPRYSNCRIELTKTVCILLVMDDIFDTYGSFDDLVLFVKAIKRWDLDAMEQLPEYMKICYMALYNTTHEIAYKIQKERGLTAVAYLKKTWIDIFEAFLEEAKWFNQGYVPSFREYLDNGVISAGSYMAMTHATFLVGDGISKDTLSLMKTYPRLFSCSGEILRFWDDLGTSTEEQERGDNACSIQCYMRENNGCDENEARKHIRGLIGKLWLELNGVAMNTTALPSSIVKACFNMARTAQVIYQHGDDKSTYTVDDYSILKCVMISLIHSKFPLFFFSYFFLSLFNITMSKMSSLLGFFVGLVLVGVVASSKFEELYQPAWALDHFIHDGELIKLKLDNYSGAGFGSKSKYMFGKVSIQLKLVEGDSAGTVTAFYMSSEGPNHNEFDFEFLGNTTGEPYSVQTNVYVNGVGNREQRLDLWFDPTKDFHTYSIFWNQRQVVFLVDDTPIRVHTNLEHKGIPFPKDQAMGVYSSIWNADDWATQGGRVKTDWSHAPFVATYKDFTIDACECPVGVSSSSVAPENAKRCSSSEDKKYWWDEPTMSELNVHQSHQLMWVRANHMVYDYCTDTARFPVTPAECVHHRH</sequence>
<dbReference type="Gene3D" id="1.50.10.130">
    <property type="entry name" value="Terpene synthase, N-terminal domain"/>
    <property type="match status" value="1"/>
</dbReference>